<evidence type="ECO:0000313" key="3">
    <source>
        <dbReference type="Proteomes" id="UP001519460"/>
    </source>
</evidence>
<dbReference type="EMBL" id="JACVVK020000451">
    <property type="protein sequence ID" value="KAK7474002.1"/>
    <property type="molecule type" value="Genomic_DNA"/>
</dbReference>
<keyword evidence="1" id="KW-0472">Membrane</keyword>
<keyword evidence="3" id="KW-1185">Reference proteome</keyword>
<name>A0ABD0JHX9_9CAEN</name>
<reference evidence="2 3" key="1">
    <citation type="journal article" date="2023" name="Sci. Data">
        <title>Genome assembly of the Korean intertidal mud-creeper Batillaria attramentaria.</title>
        <authorList>
            <person name="Patra A.K."/>
            <person name="Ho P.T."/>
            <person name="Jun S."/>
            <person name="Lee S.J."/>
            <person name="Kim Y."/>
            <person name="Won Y.J."/>
        </authorList>
    </citation>
    <scope>NUCLEOTIDE SEQUENCE [LARGE SCALE GENOMIC DNA]</scope>
    <source>
        <strain evidence="2">Wonlab-2016</strain>
    </source>
</reference>
<evidence type="ECO:0000256" key="1">
    <source>
        <dbReference type="SAM" id="Phobius"/>
    </source>
</evidence>
<organism evidence="2 3">
    <name type="scientific">Batillaria attramentaria</name>
    <dbReference type="NCBI Taxonomy" id="370345"/>
    <lineage>
        <taxon>Eukaryota</taxon>
        <taxon>Metazoa</taxon>
        <taxon>Spiralia</taxon>
        <taxon>Lophotrochozoa</taxon>
        <taxon>Mollusca</taxon>
        <taxon>Gastropoda</taxon>
        <taxon>Caenogastropoda</taxon>
        <taxon>Sorbeoconcha</taxon>
        <taxon>Cerithioidea</taxon>
        <taxon>Batillariidae</taxon>
        <taxon>Batillaria</taxon>
    </lineage>
</organism>
<feature type="non-terminal residue" evidence="2">
    <location>
        <position position="84"/>
    </location>
</feature>
<evidence type="ECO:0000313" key="2">
    <source>
        <dbReference type="EMBL" id="KAK7474002.1"/>
    </source>
</evidence>
<protein>
    <submittedName>
        <fullName evidence="2">Uncharacterized protein</fullName>
    </submittedName>
</protein>
<proteinExistence type="predicted"/>
<dbReference type="AlphaFoldDB" id="A0ABD0JHX9"/>
<feature type="transmembrane region" description="Helical" evidence="1">
    <location>
        <begin position="61"/>
        <end position="81"/>
    </location>
</feature>
<gene>
    <name evidence="2" type="ORF">BaRGS_00034771</name>
</gene>
<comment type="caution">
    <text evidence="2">The sequence shown here is derived from an EMBL/GenBank/DDBJ whole genome shotgun (WGS) entry which is preliminary data.</text>
</comment>
<accession>A0ABD0JHX9</accession>
<dbReference type="Proteomes" id="UP001519460">
    <property type="component" value="Unassembled WGS sequence"/>
</dbReference>
<keyword evidence="1" id="KW-0812">Transmembrane</keyword>
<sequence length="84" mass="9565">MLCLDTASSLTPFREDTHSDSYYFVLNRRNSFRLDSFKNYAKQKLIVLFCFSSSQITKMSLTTFMLMAVLALACLFMLASAQLG</sequence>
<keyword evidence="1" id="KW-1133">Transmembrane helix</keyword>